<gene>
    <name evidence="2" type="ORF">NE237_007105</name>
</gene>
<keyword evidence="1" id="KW-0472">Membrane</keyword>
<keyword evidence="3" id="KW-1185">Reference proteome</keyword>
<protein>
    <submittedName>
        <fullName evidence="2">Uncharacterized protein</fullName>
    </submittedName>
</protein>
<comment type="caution">
    <text evidence="2">The sequence shown here is derived from an EMBL/GenBank/DDBJ whole genome shotgun (WGS) entry which is preliminary data.</text>
</comment>
<proteinExistence type="predicted"/>
<keyword evidence="1" id="KW-1133">Transmembrane helix</keyword>
<sequence>MTESDMNAELYQFLELGIYRHGSSMPFLWTLIVSLALLILDTGFVFAVTIRAPLNLRAKGEIAVSVNPRKWKLKQRNSFSLNERELIVDQRHQEERPLGAYEAFVVLL</sequence>
<dbReference type="AlphaFoldDB" id="A0A9Q0KNT7"/>
<keyword evidence="1" id="KW-0812">Transmembrane</keyword>
<dbReference type="Proteomes" id="UP001141806">
    <property type="component" value="Unassembled WGS sequence"/>
</dbReference>
<dbReference type="EMBL" id="JAMYWD010000004">
    <property type="protein sequence ID" value="KAJ4973931.1"/>
    <property type="molecule type" value="Genomic_DNA"/>
</dbReference>
<feature type="transmembrane region" description="Helical" evidence="1">
    <location>
        <begin position="27"/>
        <end position="50"/>
    </location>
</feature>
<evidence type="ECO:0000256" key="1">
    <source>
        <dbReference type="SAM" id="Phobius"/>
    </source>
</evidence>
<organism evidence="2 3">
    <name type="scientific">Protea cynaroides</name>
    <dbReference type="NCBI Taxonomy" id="273540"/>
    <lineage>
        <taxon>Eukaryota</taxon>
        <taxon>Viridiplantae</taxon>
        <taxon>Streptophyta</taxon>
        <taxon>Embryophyta</taxon>
        <taxon>Tracheophyta</taxon>
        <taxon>Spermatophyta</taxon>
        <taxon>Magnoliopsida</taxon>
        <taxon>Proteales</taxon>
        <taxon>Proteaceae</taxon>
        <taxon>Protea</taxon>
    </lineage>
</organism>
<evidence type="ECO:0000313" key="3">
    <source>
        <dbReference type="Proteomes" id="UP001141806"/>
    </source>
</evidence>
<name>A0A9Q0KNT7_9MAGN</name>
<accession>A0A9Q0KNT7</accession>
<reference evidence="2" key="1">
    <citation type="journal article" date="2023" name="Plant J.">
        <title>The genome of the king protea, Protea cynaroides.</title>
        <authorList>
            <person name="Chang J."/>
            <person name="Duong T.A."/>
            <person name="Schoeman C."/>
            <person name="Ma X."/>
            <person name="Roodt D."/>
            <person name="Barker N."/>
            <person name="Li Z."/>
            <person name="Van de Peer Y."/>
            <person name="Mizrachi E."/>
        </authorList>
    </citation>
    <scope>NUCLEOTIDE SEQUENCE</scope>
    <source>
        <tissue evidence="2">Young leaves</tissue>
    </source>
</reference>
<evidence type="ECO:0000313" key="2">
    <source>
        <dbReference type="EMBL" id="KAJ4973931.1"/>
    </source>
</evidence>